<gene>
    <name evidence="1" type="ORF">Vsou_21720</name>
</gene>
<keyword evidence="2" id="KW-1185">Reference proteome</keyword>
<protein>
    <submittedName>
        <fullName evidence="1">Uncharacterized protein</fullName>
    </submittedName>
</protein>
<sequence length="32" mass="3730">MAKVISWDLEDEVEIEGLKVKITPLWSWLLMG</sequence>
<proteinExistence type="predicted"/>
<organism evidence="1 2">
    <name type="scientific">Vulcanisaeta souniana JCM 11219</name>
    <dbReference type="NCBI Taxonomy" id="1293586"/>
    <lineage>
        <taxon>Archaea</taxon>
        <taxon>Thermoproteota</taxon>
        <taxon>Thermoprotei</taxon>
        <taxon>Thermoproteales</taxon>
        <taxon>Thermoproteaceae</taxon>
        <taxon>Vulcanisaeta</taxon>
    </lineage>
</organism>
<evidence type="ECO:0000313" key="2">
    <source>
        <dbReference type="Proteomes" id="UP001060771"/>
    </source>
</evidence>
<evidence type="ECO:0000313" key="1">
    <source>
        <dbReference type="EMBL" id="BDR93079.1"/>
    </source>
</evidence>
<reference evidence="2" key="1">
    <citation type="submission" date="2022-09" db="EMBL/GenBank/DDBJ databases">
        <title>Complete genome sequence of Vulcanisaeta souniana.</title>
        <authorList>
            <person name="Kato S."/>
            <person name="Itoh T."/>
            <person name="Ohkuma M."/>
        </authorList>
    </citation>
    <scope>NUCLEOTIDE SEQUENCE [LARGE SCALE GENOMIC DNA]</scope>
    <source>
        <strain evidence="2">JCM 11219</strain>
    </source>
</reference>
<dbReference type="Proteomes" id="UP001060771">
    <property type="component" value="Chromosome"/>
</dbReference>
<dbReference type="EMBL" id="AP026830">
    <property type="protein sequence ID" value="BDR93079.1"/>
    <property type="molecule type" value="Genomic_DNA"/>
</dbReference>
<accession>A0ABN6SXX0</accession>
<name>A0ABN6SXX0_9CREN</name>